<dbReference type="EMBL" id="CP063169">
    <property type="protein sequence ID" value="QOR72516.1"/>
    <property type="molecule type" value="Genomic_DNA"/>
</dbReference>
<name>A0A7M1SY57_9MICO</name>
<dbReference type="Proteomes" id="UP000593758">
    <property type="component" value="Chromosome"/>
</dbReference>
<evidence type="ECO:0000256" key="1">
    <source>
        <dbReference type="SAM" id="MobiDB-lite"/>
    </source>
</evidence>
<dbReference type="KEGG" id="halt:IM660_00515"/>
<organism evidence="2 3">
    <name type="scientific">Ruania alkalisoli</name>
    <dbReference type="NCBI Taxonomy" id="2779775"/>
    <lineage>
        <taxon>Bacteria</taxon>
        <taxon>Bacillati</taxon>
        <taxon>Actinomycetota</taxon>
        <taxon>Actinomycetes</taxon>
        <taxon>Micrococcales</taxon>
        <taxon>Ruaniaceae</taxon>
        <taxon>Ruania</taxon>
    </lineage>
</organism>
<sequence length="83" mass="8915">MSDAERADQFLDNLDPDVTPADDPSELRRIGLALRDIEASQNELRDAVAAARTAGRSWSQIGMVLGVSKQSAQERFGTRAAAG</sequence>
<feature type="region of interest" description="Disordered" evidence="1">
    <location>
        <begin position="1"/>
        <end position="24"/>
    </location>
</feature>
<protein>
    <submittedName>
        <fullName evidence="2">Uncharacterized protein</fullName>
    </submittedName>
</protein>
<proteinExistence type="predicted"/>
<gene>
    <name evidence="2" type="ORF">IM660_00515</name>
</gene>
<keyword evidence="3" id="KW-1185">Reference proteome</keyword>
<dbReference type="AlphaFoldDB" id="A0A7M1SY57"/>
<accession>A0A7M1SY57</accession>
<evidence type="ECO:0000313" key="3">
    <source>
        <dbReference type="Proteomes" id="UP000593758"/>
    </source>
</evidence>
<reference evidence="2 3" key="1">
    <citation type="submission" date="2020-10" db="EMBL/GenBank/DDBJ databases">
        <title>Haloactinobacterium sp. RN3S43, a bacterium isolated from saline soil.</title>
        <authorList>
            <person name="Sun J.-Q."/>
        </authorList>
    </citation>
    <scope>NUCLEOTIDE SEQUENCE [LARGE SCALE GENOMIC DNA]</scope>
    <source>
        <strain evidence="2 3">RN3S43</strain>
    </source>
</reference>
<evidence type="ECO:0000313" key="2">
    <source>
        <dbReference type="EMBL" id="QOR72516.1"/>
    </source>
</evidence>